<accession>A0A6P1M9J7</accession>
<evidence type="ECO:0000256" key="7">
    <source>
        <dbReference type="ARBA" id="ARBA00023049"/>
    </source>
</evidence>
<dbReference type="Gene3D" id="3.40.630.10">
    <property type="entry name" value="Zn peptidases"/>
    <property type="match status" value="2"/>
</dbReference>
<name>A0A6P1M9J7_9FIRM</name>
<dbReference type="InterPro" id="IPR011650">
    <property type="entry name" value="Peptidase_M20_dimer"/>
</dbReference>
<keyword evidence="7" id="KW-0482">Metalloprotease</keyword>
<gene>
    <name evidence="19" type="primary">pepD</name>
    <name evidence="19" type="ORF">Ami3637_02535</name>
</gene>
<evidence type="ECO:0000313" key="19">
    <source>
        <dbReference type="EMBL" id="QHI71409.1"/>
    </source>
</evidence>
<dbReference type="NCBIfam" id="TIGR01893">
    <property type="entry name" value="aa-his-dipept"/>
    <property type="match status" value="1"/>
</dbReference>
<feature type="domain" description="Peptidase M20 dimerisation" evidence="18">
    <location>
        <begin position="207"/>
        <end position="291"/>
    </location>
</feature>
<keyword evidence="5 19" id="KW-0378">Hydrolase</keyword>
<dbReference type="PANTHER" id="PTHR43501:SF1">
    <property type="entry name" value="CYTOSOL NON-SPECIFIC DIPEPTIDASE"/>
    <property type="match status" value="1"/>
</dbReference>
<dbReference type="GO" id="GO:0070573">
    <property type="term" value="F:metallodipeptidase activity"/>
    <property type="evidence" value="ECO:0007669"/>
    <property type="project" value="TreeGrafter"/>
</dbReference>
<dbReference type="InterPro" id="IPR001160">
    <property type="entry name" value="Peptidase_M20C"/>
</dbReference>
<evidence type="ECO:0000256" key="11">
    <source>
        <dbReference type="ARBA" id="ARBA00044252"/>
    </source>
</evidence>
<organism evidence="19 20">
    <name type="scientific">Aminipila terrae</name>
    <dbReference type="NCBI Taxonomy" id="2697030"/>
    <lineage>
        <taxon>Bacteria</taxon>
        <taxon>Bacillati</taxon>
        <taxon>Bacillota</taxon>
        <taxon>Clostridia</taxon>
        <taxon>Peptostreptococcales</taxon>
        <taxon>Anaerovoracaceae</taxon>
        <taxon>Aminipila</taxon>
    </lineage>
</organism>
<keyword evidence="3" id="KW-0645">Protease</keyword>
<dbReference type="Pfam" id="PF01546">
    <property type="entry name" value="Peptidase_M20"/>
    <property type="match status" value="1"/>
</dbReference>
<dbReference type="CDD" id="cd03890">
    <property type="entry name" value="M20_pepD"/>
    <property type="match status" value="1"/>
</dbReference>
<evidence type="ECO:0000256" key="16">
    <source>
        <dbReference type="ARBA" id="ARBA00077688"/>
    </source>
</evidence>
<dbReference type="AlphaFoldDB" id="A0A6P1M9J7"/>
<comment type="catalytic activity">
    <reaction evidence="9">
        <text>Hydrolysis of dipeptides, preferentially hydrophobic dipeptides including prolyl amino acids.</text>
        <dbReference type="EC" id="3.4.13.18"/>
    </reaction>
</comment>
<dbReference type="PRINTS" id="PR00934">
    <property type="entry name" value="XHISDIPTASE"/>
</dbReference>
<dbReference type="RefSeq" id="WP_162361184.1">
    <property type="nucleotide sequence ID" value="NZ_CP047591.1"/>
</dbReference>
<evidence type="ECO:0000256" key="14">
    <source>
        <dbReference type="ARBA" id="ARBA00075285"/>
    </source>
</evidence>
<keyword evidence="20" id="KW-1185">Reference proteome</keyword>
<reference evidence="19 20" key="1">
    <citation type="submission" date="2020-01" db="EMBL/GenBank/DDBJ databases">
        <title>Genomic analysis of Aminipila sp. CBA3637.</title>
        <authorList>
            <person name="Kim Y.B."/>
            <person name="Roh S.W."/>
        </authorList>
    </citation>
    <scope>NUCLEOTIDE SEQUENCE [LARGE SCALE GENOMIC DNA]</scope>
    <source>
        <strain evidence="19 20">CBA3637</strain>
    </source>
</reference>
<evidence type="ECO:0000256" key="13">
    <source>
        <dbReference type="ARBA" id="ARBA00071271"/>
    </source>
</evidence>
<dbReference type="Proteomes" id="UP000463883">
    <property type="component" value="Chromosome"/>
</dbReference>
<evidence type="ECO:0000256" key="4">
    <source>
        <dbReference type="ARBA" id="ARBA00022723"/>
    </source>
</evidence>
<dbReference type="FunFam" id="3.40.630.10:FF:000015">
    <property type="entry name" value="Aminoacyl-histidine dipeptidase PepD"/>
    <property type="match status" value="1"/>
</dbReference>
<keyword evidence="19" id="KW-0224">Dipeptidase</keyword>
<dbReference type="GO" id="GO:0006508">
    <property type="term" value="P:proteolysis"/>
    <property type="evidence" value="ECO:0007669"/>
    <property type="project" value="UniProtKB-KW"/>
</dbReference>
<evidence type="ECO:0000256" key="9">
    <source>
        <dbReference type="ARBA" id="ARBA00036421"/>
    </source>
</evidence>
<evidence type="ECO:0000256" key="1">
    <source>
        <dbReference type="ARBA" id="ARBA00001941"/>
    </source>
</evidence>
<evidence type="ECO:0000256" key="6">
    <source>
        <dbReference type="ARBA" id="ARBA00022833"/>
    </source>
</evidence>
<dbReference type="FunFam" id="3.40.630.10:FF:000072">
    <property type="entry name" value="Aminoacyl-histidine dipeptidase"/>
    <property type="match status" value="1"/>
</dbReference>
<protein>
    <recommendedName>
        <fullName evidence="13">Cytosol non-specific dipeptidase</fullName>
        <ecNumber evidence="10">3.4.13.18</ecNumber>
    </recommendedName>
    <alternativeName>
        <fullName evidence="16">Aminoacyl-histidine dipeptidase</fullName>
    </alternativeName>
    <alternativeName>
        <fullName evidence="15">Beta-alanyl-histidine dipeptidase</fullName>
    </alternativeName>
    <alternativeName>
        <fullName evidence="14">Carnosinase</fullName>
    </alternativeName>
    <alternativeName>
        <fullName evidence="11">Peptidase D</fullName>
    </alternativeName>
    <alternativeName>
        <fullName evidence="17">Xaa-His dipeptidase</fullName>
    </alternativeName>
</protein>
<dbReference type="SUPFAM" id="SSF53187">
    <property type="entry name" value="Zn-dependent exopeptidases"/>
    <property type="match status" value="1"/>
</dbReference>
<comment type="cofactor">
    <cofactor evidence="2">
        <name>Zn(2+)</name>
        <dbReference type="ChEBI" id="CHEBI:29105"/>
    </cofactor>
</comment>
<dbReference type="GO" id="GO:0005829">
    <property type="term" value="C:cytosol"/>
    <property type="evidence" value="ECO:0007669"/>
    <property type="project" value="TreeGrafter"/>
</dbReference>
<keyword evidence="6" id="KW-0862">Zinc</keyword>
<evidence type="ECO:0000256" key="12">
    <source>
        <dbReference type="ARBA" id="ARBA00061423"/>
    </source>
</evidence>
<dbReference type="GO" id="GO:0046872">
    <property type="term" value="F:metal ion binding"/>
    <property type="evidence" value="ECO:0007669"/>
    <property type="project" value="UniProtKB-KW"/>
</dbReference>
<dbReference type="InterPro" id="IPR002933">
    <property type="entry name" value="Peptidase_M20"/>
</dbReference>
<proteinExistence type="inferred from homology"/>
<evidence type="ECO:0000256" key="10">
    <source>
        <dbReference type="ARBA" id="ARBA00038976"/>
    </source>
</evidence>
<dbReference type="EC" id="3.4.13.18" evidence="10"/>
<dbReference type="PIRSF" id="PIRSF016599">
    <property type="entry name" value="Xaa-His_dipept"/>
    <property type="match status" value="1"/>
</dbReference>
<dbReference type="Pfam" id="PF07687">
    <property type="entry name" value="M20_dimer"/>
    <property type="match status" value="1"/>
</dbReference>
<comment type="similarity">
    <text evidence="12">Belongs to the peptidase M20C family.</text>
</comment>
<evidence type="ECO:0000313" key="20">
    <source>
        <dbReference type="Proteomes" id="UP000463883"/>
    </source>
</evidence>
<keyword evidence="8" id="KW-0170">Cobalt</keyword>
<evidence type="ECO:0000256" key="8">
    <source>
        <dbReference type="ARBA" id="ARBA00023285"/>
    </source>
</evidence>
<evidence type="ECO:0000256" key="2">
    <source>
        <dbReference type="ARBA" id="ARBA00001947"/>
    </source>
</evidence>
<dbReference type="KEGG" id="amic:Ami3637_02535"/>
<evidence type="ECO:0000256" key="17">
    <source>
        <dbReference type="ARBA" id="ARBA00078074"/>
    </source>
</evidence>
<dbReference type="EMBL" id="CP047591">
    <property type="protein sequence ID" value="QHI71409.1"/>
    <property type="molecule type" value="Genomic_DNA"/>
</dbReference>
<evidence type="ECO:0000259" key="18">
    <source>
        <dbReference type="Pfam" id="PF07687"/>
    </source>
</evidence>
<evidence type="ECO:0000256" key="3">
    <source>
        <dbReference type="ARBA" id="ARBA00022670"/>
    </source>
</evidence>
<evidence type="ECO:0000256" key="15">
    <source>
        <dbReference type="ARBA" id="ARBA00076004"/>
    </source>
</evidence>
<evidence type="ECO:0000256" key="5">
    <source>
        <dbReference type="ARBA" id="ARBA00022801"/>
    </source>
</evidence>
<keyword evidence="4" id="KW-0479">Metal-binding</keyword>
<comment type="cofactor">
    <cofactor evidence="1">
        <name>Co(2+)</name>
        <dbReference type="ChEBI" id="CHEBI:48828"/>
    </cofactor>
</comment>
<sequence length="482" mass="52717">MGVLKDLKPEIVFRYFEELCSIPHGSGYMEPIADYCVAFAKAHNLEHYRDSLSNVIIIKEASKGYENSPAVIIQGHLDMVCEKAADRNIDFMKDGLELAVDGDSLYAVGTTLGGDNGIAIAMGLAILDADNLEHPRIEAIFTVDEETGLYGAEAIDVSMLKGKKLINLDSEEEGIITVSCAGGVTAECTLPVNREKVEGTKLKIVLSGLIGGHSGSEIDKERGNSNLLMGRLLYRLNKEMDLHIIDITGGQADNAIPRETVLNLIVEDKDLSKVEGLVKEYQGILNNEYKTSDPNMTIKVEDLGKTNAEVLNKESVKKVVLMLLNMPNGIQAMSADIKGLVETSLNLGILKVLEDGIHIISSVRSSVESARNAVCDKLVALLEFLGGKVEFAGAYPGWEFKKDSELRETVIRVYEKQYGKKPAIEAIHAGLECGFFSEKIKDVDCVSIGPDMTGVHTVEERLSISSVERTWKLLLEILKESK</sequence>
<dbReference type="PANTHER" id="PTHR43501">
    <property type="entry name" value="CYTOSOL NON-SPECIFIC DIPEPTIDASE"/>
    <property type="match status" value="1"/>
</dbReference>